<organism evidence="2 3">
    <name type="scientific">Hymenoscyphus albidus</name>
    <dbReference type="NCBI Taxonomy" id="595503"/>
    <lineage>
        <taxon>Eukaryota</taxon>
        <taxon>Fungi</taxon>
        <taxon>Dikarya</taxon>
        <taxon>Ascomycota</taxon>
        <taxon>Pezizomycotina</taxon>
        <taxon>Leotiomycetes</taxon>
        <taxon>Helotiales</taxon>
        <taxon>Helotiaceae</taxon>
        <taxon>Hymenoscyphus</taxon>
    </lineage>
</organism>
<dbReference type="PANTHER" id="PTHR37844">
    <property type="entry name" value="SER/THR PROTEIN PHOSPHATASE SUPERFAMILY (AFU_ORTHOLOGUE AFUA_1G14840)"/>
    <property type="match status" value="1"/>
</dbReference>
<evidence type="ECO:0000313" key="2">
    <source>
        <dbReference type="EMBL" id="CAG8978511.1"/>
    </source>
</evidence>
<gene>
    <name evidence="2" type="ORF">HYALB_00005087</name>
</gene>
<proteinExistence type="predicted"/>
<dbReference type="Pfam" id="PF00149">
    <property type="entry name" value="Metallophos"/>
    <property type="match status" value="1"/>
</dbReference>
<reference evidence="2" key="1">
    <citation type="submission" date="2021-07" db="EMBL/GenBank/DDBJ databases">
        <authorList>
            <person name="Durling M."/>
        </authorList>
    </citation>
    <scope>NUCLEOTIDE SEQUENCE</scope>
</reference>
<dbReference type="GO" id="GO:0016787">
    <property type="term" value="F:hydrolase activity"/>
    <property type="evidence" value="ECO:0007669"/>
    <property type="project" value="InterPro"/>
</dbReference>
<sequence>MRQFQIISDLYLETPKSYDVFEVTPSAPYLALIGDIGNAKDPEFFDFITKQLSLFKIEVKESPTSETLGSFVFLDQTRFDLSDDTTILGCTLYSNITPEQSEHVSFGLNDFYHIEDWTVEDHCKAHAADLRWLNDQVNSISKNESNRKVIVLTHHGPTISPCSSDPAHSGSRISSGFMTDLSNEICWTSRNVKVLAFGHTHYNCDYVDDGKRVVANQRGYYFKPAEGFDEKKVVEV</sequence>
<evidence type="ECO:0000259" key="1">
    <source>
        <dbReference type="Pfam" id="PF00149"/>
    </source>
</evidence>
<dbReference type="Gene3D" id="3.60.21.10">
    <property type="match status" value="1"/>
</dbReference>
<dbReference type="AlphaFoldDB" id="A0A9N9Q924"/>
<dbReference type="InterPro" id="IPR004843">
    <property type="entry name" value="Calcineurin-like_PHP"/>
</dbReference>
<name>A0A9N9Q924_9HELO</name>
<keyword evidence="3" id="KW-1185">Reference proteome</keyword>
<accession>A0A9N9Q924</accession>
<comment type="caution">
    <text evidence="2">The sequence shown here is derived from an EMBL/GenBank/DDBJ whole genome shotgun (WGS) entry which is preliminary data.</text>
</comment>
<dbReference type="PANTHER" id="PTHR37844:SF2">
    <property type="entry name" value="SER_THR PROTEIN PHOSPHATASE SUPERFAMILY (AFU_ORTHOLOGUE AFUA_1G14840)"/>
    <property type="match status" value="1"/>
</dbReference>
<dbReference type="InterPro" id="IPR029052">
    <property type="entry name" value="Metallo-depent_PP-like"/>
</dbReference>
<feature type="domain" description="Calcineurin-like phosphoesterase" evidence="1">
    <location>
        <begin position="110"/>
        <end position="202"/>
    </location>
</feature>
<dbReference type="SUPFAM" id="SSF56300">
    <property type="entry name" value="Metallo-dependent phosphatases"/>
    <property type="match status" value="1"/>
</dbReference>
<protein>
    <recommendedName>
        <fullName evidence="1">Calcineurin-like phosphoesterase domain-containing protein</fullName>
    </recommendedName>
</protein>
<dbReference type="Proteomes" id="UP000701801">
    <property type="component" value="Unassembled WGS sequence"/>
</dbReference>
<evidence type="ECO:0000313" key="3">
    <source>
        <dbReference type="Proteomes" id="UP000701801"/>
    </source>
</evidence>
<dbReference type="EMBL" id="CAJVRM010000262">
    <property type="protein sequence ID" value="CAG8978511.1"/>
    <property type="molecule type" value="Genomic_DNA"/>
</dbReference>
<dbReference type="OrthoDB" id="550558at2759"/>